<keyword evidence="2" id="KW-1185">Reference proteome</keyword>
<protein>
    <submittedName>
        <fullName evidence="1">SDR family oxidoreductase</fullName>
    </submittedName>
</protein>
<proteinExistence type="predicted"/>
<dbReference type="InterPro" id="IPR051207">
    <property type="entry name" value="ComplexI_NDUFA9_subunit"/>
</dbReference>
<dbReference type="Proteomes" id="UP001501094">
    <property type="component" value="Unassembled WGS sequence"/>
</dbReference>
<dbReference type="Gene3D" id="3.40.50.720">
    <property type="entry name" value="NAD(P)-binding Rossmann-like Domain"/>
    <property type="match status" value="1"/>
</dbReference>
<dbReference type="RefSeq" id="WP_344100214.1">
    <property type="nucleotide sequence ID" value="NZ_BAAANL010000002.1"/>
</dbReference>
<dbReference type="PANTHER" id="PTHR12126:SF11">
    <property type="entry name" value="NADH DEHYDROGENASE [UBIQUINONE] 1 ALPHA SUBCOMPLEX SUBUNIT 9, MITOCHONDRIAL"/>
    <property type="match status" value="1"/>
</dbReference>
<evidence type="ECO:0000313" key="1">
    <source>
        <dbReference type="EMBL" id="GAA1855260.1"/>
    </source>
</evidence>
<gene>
    <name evidence="1" type="ORF">GCM10009751_10130</name>
</gene>
<dbReference type="EMBL" id="BAAANL010000002">
    <property type="protein sequence ID" value="GAA1855260.1"/>
    <property type="molecule type" value="Genomic_DNA"/>
</dbReference>
<evidence type="ECO:0000313" key="2">
    <source>
        <dbReference type="Proteomes" id="UP001501094"/>
    </source>
</evidence>
<reference evidence="1 2" key="1">
    <citation type="journal article" date="2019" name="Int. J. Syst. Evol. Microbiol.">
        <title>The Global Catalogue of Microorganisms (GCM) 10K type strain sequencing project: providing services to taxonomists for standard genome sequencing and annotation.</title>
        <authorList>
            <consortium name="The Broad Institute Genomics Platform"/>
            <consortium name="The Broad Institute Genome Sequencing Center for Infectious Disease"/>
            <person name="Wu L."/>
            <person name="Ma J."/>
        </authorList>
    </citation>
    <scope>NUCLEOTIDE SEQUENCE [LARGE SCALE GENOMIC DNA]</scope>
    <source>
        <strain evidence="1 2">JCM 14326</strain>
    </source>
</reference>
<name>A0ABN2N9T0_9MICO</name>
<accession>A0ABN2N9T0</accession>
<dbReference type="InterPro" id="IPR036291">
    <property type="entry name" value="NAD(P)-bd_dom_sf"/>
</dbReference>
<dbReference type="SUPFAM" id="SSF51735">
    <property type="entry name" value="NAD(P)-binding Rossmann-fold domains"/>
    <property type="match status" value="1"/>
</dbReference>
<comment type="caution">
    <text evidence="1">The sequence shown here is derived from an EMBL/GenBank/DDBJ whole genome shotgun (WGS) entry which is preliminary data.</text>
</comment>
<organism evidence="1 2">
    <name type="scientific">Myceligenerans crystallogenes</name>
    <dbReference type="NCBI Taxonomy" id="316335"/>
    <lineage>
        <taxon>Bacteria</taxon>
        <taxon>Bacillati</taxon>
        <taxon>Actinomycetota</taxon>
        <taxon>Actinomycetes</taxon>
        <taxon>Micrococcales</taxon>
        <taxon>Promicromonosporaceae</taxon>
        <taxon>Myceligenerans</taxon>
    </lineage>
</organism>
<dbReference type="PANTHER" id="PTHR12126">
    <property type="entry name" value="NADH-UBIQUINONE OXIDOREDUCTASE 39 KDA SUBUNIT-RELATED"/>
    <property type="match status" value="1"/>
</dbReference>
<sequence>MRVAVIGGGFSGEAFERALTERGAEVVRLSRATGFDVLTDDAAASIGEADAIIEATGHFTTSRKVAVDFFTRSARNVATAAGKLGAKHVLLSIVNCHLPLAMEYGYFAGKAEQERVAREEGTNLTIVRSTQWFEYPRQNLERMKFGPIALVPAMTIQPVAVDAVAGVLAEVALGSRGGDVVEVAGPGTTTLWDMTKPLENKGAAPVPLPIPGAMGKAFRDGLLTPGPDAVIAGPAYGEWLARQA</sequence>